<feature type="transmembrane region" description="Helical" evidence="9">
    <location>
        <begin position="292"/>
        <end position="310"/>
    </location>
</feature>
<gene>
    <name evidence="11" type="ORF">H8698_08875</name>
</gene>
<dbReference type="EMBL" id="JACRSU010000003">
    <property type="protein sequence ID" value="MBC8541083.1"/>
    <property type="molecule type" value="Genomic_DNA"/>
</dbReference>
<dbReference type="InterPro" id="IPR052180">
    <property type="entry name" value="NhaC_Na-H+_Antiporter"/>
</dbReference>
<feature type="transmembrane region" description="Helical" evidence="9">
    <location>
        <begin position="242"/>
        <end position="272"/>
    </location>
</feature>
<proteinExistence type="inferred from homology"/>
<keyword evidence="12" id="KW-1185">Reference proteome</keyword>
<dbReference type="Pfam" id="PF03553">
    <property type="entry name" value="Na_H_antiporter"/>
    <property type="match status" value="2"/>
</dbReference>
<comment type="subcellular location">
    <subcellularLocation>
        <location evidence="1">Cell membrane</location>
        <topology evidence="1">Multi-pass membrane protein</topology>
    </subcellularLocation>
</comment>
<dbReference type="RefSeq" id="WP_177678717.1">
    <property type="nucleotide sequence ID" value="NZ_JACRSU010000003.1"/>
</dbReference>
<feature type="transmembrane region" description="Helical" evidence="9">
    <location>
        <begin position="12"/>
        <end position="34"/>
    </location>
</feature>
<feature type="transmembrane region" description="Helical" evidence="9">
    <location>
        <begin position="81"/>
        <end position="100"/>
    </location>
</feature>
<evidence type="ECO:0000256" key="9">
    <source>
        <dbReference type="SAM" id="Phobius"/>
    </source>
</evidence>
<evidence type="ECO:0000256" key="8">
    <source>
        <dbReference type="ARBA" id="ARBA00038435"/>
    </source>
</evidence>
<evidence type="ECO:0000259" key="10">
    <source>
        <dbReference type="Pfam" id="PF03553"/>
    </source>
</evidence>
<comment type="similarity">
    <text evidence="8">Belongs to the NhaC Na(+)/H(+) (TC 2.A.35) antiporter family.</text>
</comment>
<dbReference type="InterPro" id="IPR018461">
    <property type="entry name" value="Na/H_Antiport_NhaC-like_C"/>
</dbReference>
<evidence type="ECO:0000313" key="12">
    <source>
        <dbReference type="Proteomes" id="UP000611762"/>
    </source>
</evidence>
<name>A0A926HZ49_9FIRM</name>
<sequence length="444" mass="46633">MKKELNNASNPIALLPILVFLILYLGLGILFEYVMKINMGFYSIPIVVAFMAAILVACLQNRGLKFDEKLSVMAKGVGDKNIMTMILIFLTAGIFVGVLGRSSAASAAYFLLSIVPAQFSVAILFLVSCFISTAMGTSTGTISIIVPIAVNVSAASGFSMPLCIASVVGGAMFGDNLSFISDTTIAACSTQGCPMRDKFRANFKIALPAAVLTLIVIIALSFGTEINNVVSESYNLVELIPYVLVLIGGIAGLNVFVVLLVGIVSGAAIVFISGSAAPIELLANAGAGAQGMFETIIVTVLVSAMCALIREHGGFNALLAFIKKLFRGNKGGQLGMGLLVGAMDIATANNTVAIVVAGPIAKEMAAEYEIEPKRAASILDTFSCIVQGLIPYGAQMLIAVSCAAELGFSVSALSIIPWMFYPFLLLLTSLVYIFLSKRTRKEPA</sequence>
<feature type="transmembrane region" description="Helical" evidence="9">
    <location>
        <begin position="106"/>
        <end position="131"/>
    </location>
</feature>
<protein>
    <submittedName>
        <fullName evidence="11">Na+/H+ antiporter NhaC family protein</fullName>
    </submittedName>
</protein>
<dbReference type="Proteomes" id="UP000611762">
    <property type="component" value="Unassembled WGS sequence"/>
</dbReference>
<dbReference type="GO" id="GO:0005886">
    <property type="term" value="C:plasma membrane"/>
    <property type="evidence" value="ECO:0007669"/>
    <property type="project" value="UniProtKB-SubCell"/>
</dbReference>
<keyword evidence="4" id="KW-1003">Cell membrane</keyword>
<feature type="transmembrane region" description="Helical" evidence="9">
    <location>
        <begin position="205"/>
        <end position="222"/>
    </location>
</feature>
<feature type="transmembrane region" description="Helical" evidence="9">
    <location>
        <begin position="415"/>
        <end position="435"/>
    </location>
</feature>
<evidence type="ECO:0000256" key="2">
    <source>
        <dbReference type="ARBA" id="ARBA00022448"/>
    </source>
</evidence>
<evidence type="ECO:0000256" key="1">
    <source>
        <dbReference type="ARBA" id="ARBA00004651"/>
    </source>
</evidence>
<dbReference type="PANTHER" id="PTHR33451:SF5">
    <property type="entry name" value="NA+_H+ ANTIPORTER"/>
    <property type="match status" value="1"/>
</dbReference>
<evidence type="ECO:0000256" key="3">
    <source>
        <dbReference type="ARBA" id="ARBA00022449"/>
    </source>
</evidence>
<comment type="caution">
    <text evidence="11">The sequence shown here is derived from an EMBL/GenBank/DDBJ whole genome shotgun (WGS) entry which is preliminary data.</text>
</comment>
<keyword evidence="3" id="KW-0050">Antiport</keyword>
<dbReference type="AlphaFoldDB" id="A0A926HZ49"/>
<evidence type="ECO:0000256" key="6">
    <source>
        <dbReference type="ARBA" id="ARBA00022989"/>
    </source>
</evidence>
<organism evidence="11 12">
    <name type="scientific">Congzhengia minquanensis</name>
    <dbReference type="NCBI Taxonomy" id="2763657"/>
    <lineage>
        <taxon>Bacteria</taxon>
        <taxon>Bacillati</taxon>
        <taxon>Bacillota</taxon>
        <taxon>Clostridia</taxon>
        <taxon>Eubacteriales</taxon>
        <taxon>Oscillospiraceae</taxon>
        <taxon>Congzhengia</taxon>
    </lineage>
</organism>
<dbReference type="PANTHER" id="PTHR33451">
    <property type="entry name" value="MALATE-2H(+)/NA(+)-LACTATE ANTIPORTER"/>
    <property type="match status" value="1"/>
</dbReference>
<feature type="domain" description="Na+/H+ antiporter NhaC-like C-terminal" evidence="10">
    <location>
        <begin position="251"/>
        <end position="435"/>
    </location>
</feature>
<keyword evidence="2" id="KW-0813">Transport</keyword>
<dbReference type="GO" id="GO:0015297">
    <property type="term" value="F:antiporter activity"/>
    <property type="evidence" value="ECO:0007669"/>
    <property type="project" value="UniProtKB-KW"/>
</dbReference>
<feature type="transmembrane region" description="Helical" evidence="9">
    <location>
        <begin position="40"/>
        <end position="60"/>
    </location>
</feature>
<evidence type="ECO:0000256" key="5">
    <source>
        <dbReference type="ARBA" id="ARBA00022692"/>
    </source>
</evidence>
<evidence type="ECO:0000256" key="7">
    <source>
        <dbReference type="ARBA" id="ARBA00023136"/>
    </source>
</evidence>
<keyword evidence="7 9" id="KW-0472">Membrane</keyword>
<reference evidence="11" key="1">
    <citation type="submission" date="2020-08" db="EMBL/GenBank/DDBJ databases">
        <title>Genome public.</title>
        <authorList>
            <person name="Liu C."/>
            <person name="Sun Q."/>
        </authorList>
    </citation>
    <scope>NUCLEOTIDE SEQUENCE</scope>
    <source>
        <strain evidence="11">H8</strain>
    </source>
</reference>
<feature type="domain" description="Na+/H+ antiporter NhaC-like C-terminal" evidence="10">
    <location>
        <begin position="38"/>
        <end position="220"/>
    </location>
</feature>
<evidence type="ECO:0000313" key="11">
    <source>
        <dbReference type="EMBL" id="MBC8541083.1"/>
    </source>
</evidence>
<evidence type="ECO:0000256" key="4">
    <source>
        <dbReference type="ARBA" id="ARBA00022475"/>
    </source>
</evidence>
<accession>A0A926HZ49</accession>
<keyword evidence="6 9" id="KW-1133">Transmembrane helix</keyword>
<keyword evidence="5 9" id="KW-0812">Transmembrane</keyword>